<sequence length="40" mass="4912">MYIRTTEGCRKRMCFRTLYHFLYTLERTHNALGMLHTCKD</sequence>
<evidence type="ECO:0000313" key="2">
    <source>
        <dbReference type="Proteomes" id="UP001162483"/>
    </source>
</evidence>
<evidence type="ECO:0000313" key="1">
    <source>
        <dbReference type="EMBL" id="CAI9557697.1"/>
    </source>
</evidence>
<protein>
    <submittedName>
        <fullName evidence="1">Uncharacterized protein</fullName>
    </submittedName>
</protein>
<comment type="caution">
    <text evidence="1">The sequence shown here is derived from an EMBL/GenBank/DDBJ whole genome shotgun (WGS) entry which is preliminary data.</text>
</comment>
<name>A0ABN9CC91_9NEOB</name>
<dbReference type="Proteomes" id="UP001162483">
    <property type="component" value="Unassembled WGS sequence"/>
</dbReference>
<accession>A0ABN9CC91</accession>
<proteinExistence type="predicted"/>
<gene>
    <name evidence="1" type="ORF">SPARVUS_LOCUS4761987</name>
</gene>
<organism evidence="1 2">
    <name type="scientific">Staurois parvus</name>
    <dbReference type="NCBI Taxonomy" id="386267"/>
    <lineage>
        <taxon>Eukaryota</taxon>
        <taxon>Metazoa</taxon>
        <taxon>Chordata</taxon>
        <taxon>Craniata</taxon>
        <taxon>Vertebrata</taxon>
        <taxon>Euteleostomi</taxon>
        <taxon>Amphibia</taxon>
        <taxon>Batrachia</taxon>
        <taxon>Anura</taxon>
        <taxon>Neobatrachia</taxon>
        <taxon>Ranoidea</taxon>
        <taxon>Ranidae</taxon>
        <taxon>Staurois</taxon>
    </lineage>
</organism>
<reference evidence="1" key="1">
    <citation type="submission" date="2023-05" db="EMBL/GenBank/DDBJ databases">
        <authorList>
            <person name="Stuckert A."/>
        </authorList>
    </citation>
    <scope>NUCLEOTIDE SEQUENCE</scope>
</reference>
<dbReference type="EMBL" id="CATNWA010009270">
    <property type="protein sequence ID" value="CAI9557697.1"/>
    <property type="molecule type" value="Genomic_DNA"/>
</dbReference>
<keyword evidence="2" id="KW-1185">Reference proteome</keyword>